<evidence type="ECO:0000313" key="1">
    <source>
        <dbReference type="EMBL" id="ATU84232.1"/>
    </source>
</evidence>
<name>A0A2D3I796_9VIRU</name>
<proteinExistence type="predicted"/>
<protein>
    <submittedName>
        <fullName evidence="1">ORF1255</fullName>
    </submittedName>
</protein>
<dbReference type="EMBL" id="MF768985">
    <property type="protein sequence ID" value="ATU84232.1"/>
    <property type="molecule type" value="Genomic_DNA"/>
</dbReference>
<sequence length="60" mass="7355">MPPKAIQNAGRRMLPKIHILLEQHLLFHRLVRRPYISIWVLRLQGIHMLHFQLRMMHLVR</sequence>
<dbReference type="Proteomes" id="UP000267516">
    <property type="component" value="Segment"/>
</dbReference>
<organism evidence="1">
    <name type="scientific">White spot syndrome virus</name>
    <dbReference type="NCBI Taxonomy" id="342409"/>
    <lineage>
        <taxon>Viruses</taxon>
        <taxon>Viruses incertae sedis</taxon>
        <taxon>Naldaviricetes</taxon>
        <taxon>Nimaviridae</taxon>
        <taxon>Whispovirus</taxon>
    </lineage>
</organism>
<accession>A0A2D3I796</accession>
<reference evidence="1" key="1">
    <citation type="journal article" date="2018" name="Aquaculture">
        <title>Complete genome sequence of a white spot syndrome virus associated with a disease incursion in Australia.</title>
        <authorList>
            <person name="Oakey J."/>
            <person name="Smith C.S."/>
        </authorList>
    </citation>
    <scope>NUCLEOTIDE SEQUENCE [LARGE SCALE GENOMIC DNA]</scope>
    <source>
        <strain evidence="1">WSSV-AU</strain>
    </source>
</reference>